<reference evidence="1 2" key="1">
    <citation type="journal article" date="2024" name="Ann. Entomol. Soc. Am.">
        <title>Genomic analyses of the southern and eastern yellowjacket wasps (Hymenoptera: Vespidae) reveal evolutionary signatures of social life.</title>
        <authorList>
            <person name="Catto M.A."/>
            <person name="Caine P.B."/>
            <person name="Orr S.E."/>
            <person name="Hunt B.G."/>
            <person name="Goodisman M.A.D."/>
        </authorList>
    </citation>
    <scope>NUCLEOTIDE SEQUENCE [LARGE SCALE GENOMIC DNA]</scope>
    <source>
        <strain evidence="1">232</strain>
        <tissue evidence="1">Head and thorax</tissue>
    </source>
</reference>
<proteinExistence type="predicted"/>
<organism evidence="1 2">
    <name type="scientific">Vespula maculifrons</name>
    <name type="common">Eastern yellow jacket</name>
    <name type="synonym">Wasp</name>
    <dbReference type="NCBI Taxonomy" id="7453"/>
    <lineage>
        <taxon>Eukaryota</taxon>
        <taxon>Metazoa</taxon>
        <taxon>Ecdysozoa</taxon>
        <taxon>Arthropoda</taxon>
        <taxon>Hexapoda</taxon>
        <taxon>Insecta</taxon>
        <taxon>Pterygota</taxon>
        <taxon>Neoptera</taxon>
        <taxon>Endopterygota</taxon>
        <taxon>Hymenoptera</taxon>
        <taxon>Apocrita</taxon>
        <taxon>Aculeata</taxon>
        <taxon>Vespoidea</taxon>
        <taxon>Vespidae</taxon>
        <taxon>Vespinae</taxon>
        <taxon>Vespula</taxon>
    </lineage>
</organism>
<protein>
    <submittedName>
        <fullName evidence="1">Uncharacterized protein</fullName>
    </submittedName>
</protein>
<gene>
    <name evidence="1" type="ORF">V1477_008255</name>
</gene>
<comment type="caution">
    <text evidence="1">The sequence shown here is derived from an EMBL/GenBank/DDBJ whole genome shotgun (WGS) entry which is preliminary data.</text>
</comment>
<sequence length="77" mass="9147">MDGWMDKWINGWMVGNPGCHEEENFVVTMDNNTDIRKSSGRENFNVRMSVKERRIEHIKEIKKLRGLTITKKKLQQL</sequence>
<dbReference type="Proteomes" id="UP001607303">
    <property type="component" value="Unassembled WGS sequence"/>
</dbReference>
<dbReference type="AlphaFoldDB" id="A0ABD2CCH3"/>
<accession>A0ABD2CCH3</accession>
<evidence type="ECO:0000313" key="2">
    <source>
        <dbReference type="Proteomes" id="UP001607303"/>
    </source>
</evidence>
<evidence type="ECO:0000313" key="1">
    <source>
        <dbReference type="EMBL" id="KAL2742766.1"/>
    </source>
</evidence>
<keyword evidence="2" id="KW-1185">Reference proteome</keyword>
<dbReference type="EMBL" id="JAYRBN010000056">
    <property type="protein sequence ID" value="KAL2742766.1"/>
    <property type="molecule type" value="Genomic_DNA"/>
</dbReference>
<name>A0ABD2CCH3_VESMC</name>